<evidence type="ECO:0000256" key="7">
    <source>
        <dbReference type="SAM" id="MobiDB-lite"/>
    </source>
</evidence>
<sequence>MLFILLSDSTAAENASWTGVWDTQWRNGGAVMELRQEGDRVEGFYPGFEGVMQGRVDGKQLSGTWTDAAGQGVFTFVMSPDRQSFMGRFGTGEWWTGMRTETDIADTLFGRLDLSSPQATLRSFLQAGARAGEGRSDRLGIVVPLLDFSAFEESLTAYDRIDLARLLFQVIDRLTFRVWELQRDEDLADEVEYAANLTQAGTNLAYTLRFRASSDSDSGERTWRLVVPPEAEMRAALEELLVRHDGVLPHAREHHALQSPRDTMRTFVEQWDNARNGNGELFLKTMDLSQIAEAVRQEEGALLGEYLIEVLHRIGLPLRQEIPDDPNRRGPYVHFVHPVGVVEIHPIEQEDGSTRWQFSAETMASARQLFMALEDMPLADTSRRGASTPFFEIRNQVRSVHRDLLNEAGPGVELWQWFALILWLLVSIPISWLLTGMVAKPFQLDESDENRVLSPKVRFFWPLRLIFIAGIGMLALKMLGLPQSVDIPLRVVIGVTLSIAGGWLAYHLVDKISDVLEAHSQRYRYRDEILRSLAISIVKLAVIIGAVLFLAEILSLPYQGVIAGLGIGGLAVALAARSTLENLIGGLTLFADKPVEVGDLCQLGEHLGVIEGIGLRSVKVRSLARTVVTIPNAEFVNLNIENLSRRDRMLLRTTVGLRYETSPDQLRWVLTEIRQLLLQHPMVTPEPARARFLGFGDHSVDIEIFAYIKTNDFNEFLGVQEDIFLRLIEIVEESGTGFAFPSMVNYLASDGGVDDERAERAEAIMRELREGNELPFPNFDVQTRKKMRDTLDYPPEGSVDFEPQNDASA</sequence>
<dbReference type="AlphaFoldDB" id="A0A845UYQ2"/>
<evidence type="ECO:0000256" key="4">
    <source>
        <dbReference type="ARBA" id="ARBA00022692"/>
    </source>
</evidence>
<feature type="domain" description="Mechanosensitive ion channel MscS C-terminal" evidence="10">
    <location>
        <begin position="652"/>
        <end position="735"/>
    </location>
</feature>
<evidence type="ECO:0000313" key="12">
    <source>
        <dbReference type="Proteomes" id="UP000484885"/>
    </source>
</evidence>
<dbReference type="InterPro" id="IPR023408">
    <property type="entry name" value="MscS_beta-dom_sf"/>
</dbReference>
<evidence type="ECO:0000256" key="5">
    <source>
        <dbReference type="ARBA" id="ARBA00022989"/>
    </source>
</evidence>
<dbReference type="InterPro" id="IPR006685">
    <property type="entry name" value="MscS_channel_2nd"/>
</dbReference>
<dbReference type="Pfam" id="PF00924">
    <property type="entry name" value="MS_channel_2nd"/>
    <property type="match status" value="1"/>
</dbReference>
<dbReference type="RefSeq" id="WP_164212329.1">
    <property type="nucleotide sequence ID" value="NZ_JAAGSC010000044.1"/>
</dbReference>
<feature type="domain" description="Mechanosensitive ion channel MscS" evidence="9">
    <location>
        <begin position="579"/>
        <end position="645"/>
    </location>
</feature>
<evidence type="ECO:0000256" key="2">
    <source>
        <dbReference type="ARBA" id="ARBA00008017"/>
    </source>
</evidence>
<dbReference type="PANTHER" id="PTHR30566:SF5">
    <property type="entry name" value="MECHANOSENSITIVE ION CHANNEL PROTEIN 1, MITOCHONDRIAL-RELATED"/>
    <property type="match status" value="1"/>
</dbReference>
<evidence type="ECO:0000256" key="1">
    <source>
        <dbReference type="ARBA" id="ARBA00004651"/>
    </source>
</evidence>
<evidence type="ECO:0000256" key="3">
    <source>
        <dbReference type="ARBA" id="ARBA00022475"/>
    </source>
</evidence>
<keyword evidence="4 8" id="KW-0812">Transmembrane</keyword>
<organism evidence="11 12">
    <name type="scientific">Wenzhouxiangella limi</name>
    <dbReference type="NCBI Taxonomy" id="2707351"/>
    <lineage>
        <taxon>Bacteria</taxon>
        <taxon>Pseudomonadati</taxon>
        <taxon>Pseudomonadota</taxon>
        <taxon>Gammaproteobacteria</taxon>
        <taxon>Chromatiales</taxon>
        <taxon>Wenzhouxiangellaceae</taxon>
        <taxon>Wenzhouxiangella</taxon>
    </lineage>
</organism>
<dbReference type="Gene3D" id="3.30.70.100">
    <property type="match status" value="1"/>
</dbReference>
<dbReference type="InterPro" id="IPR010920">
    <property type="entry name" value="LSM_dom_sf"/>
</dbReference>
<feature type="transmembrane region" description="Helical" evidence="8">
    <location>
        <begin position="487"/>
        <end position="509"/>
    </location>
</feature>
<dbReference type="InterPro" id="IPR011066">
    <property type="entry name" value="MscS_channel_C_sf"/>
</dbReference>
<dbReference type="InterPro" id="IPR011014">
    <property type="entry name" value="MscS_channel_TM-2"/>
</dbReference>
<dbReference type="GO" id="GO:0005886">
    <property type="term" value="C:plasma membrane"/>
    <property type="evidence" value="ECO:0007669"/>
    <property type="project" value="UniProtKB-SubCell"/>
</dbReference>
<keyword evidence="5 8" id="KW-1133">Transmembrane helix</keyword>
<protein>
    <submittedName>
        <fullName evidence="11">Mechanosensitive ion channel family protein</fullName>
    </submittedName>
</protein>
<feature type="transmembrane region" description="Helical" evidence="8">
    <location>
        <begin position="556"/>
        <end position="576"/>
    </location>
</feature>
<gene>
    <name evidence="11" type="ORF">G3I74_14570</name>
</gene>
<dbReference type="SUPFAM" id="SSF82689">
    <property type="entry name" value="Mechanosensitive channel protein MscS (YggB), C-terminal domain"/>
    <property type="match status" value="1"/>
</dbReference>
<accession>A0A845UYQ2</accession>
<keyword evidence="3" id="KW-1003">Cell membrane</keyword>
<dbReference type="SUPFAM" id="SSF50182">
    <property type="entry name" value="Sm-like ribonucleoproteins"/>
    <property type="match status" value="1"/>
</dbReference>
<evidence type="ECO:0000256" key="6">
    <source>
        <dbReference type="ARBA" id="ARBA00023136"/>
    </source>
</evidence>
<proteinExistence type="inferred from homology"/>
<name>A0A845UYQ2_9GAMM</name>
<feature type="transmembrane region" description="Helical" evidence="8">
    <location>
        <begin position="529"/>
        <end position="550"/>
    </location>
</feature>
<keyword evidence="6 8" id="KW-0472">Membrane</keyword>
<dbReference type="InterPro" id="IPR049278">
    <property type="entry name" value="MS_channel_C"/>
</dbReference>
<dbReference type="Proteomes" id="UP000484885">
    <property type="component" value="Unassembled WGS sequence"/>
</dbReference>
<evidence type="ECO:0000313" key="11">
    <source>
        <dbReference type="EMBL" id="NDY96953.1"/>
    </source>
</evidence>
<feature type="transmembrane region" description="Helical" evidence="8">
    <location>
        <begin position="414"/>
        <end position="438"/>
    </location>
</feature>
<reference evidence="11 12" key="1">
    <citation type="submission" date="2020-02" db="EMBL/GenBank/DDBJ databases">
        <authorList>
            <person name="Zhang X.-Y."/>
        </authorList>
    </citation>
    <scope>NUCLEOTIDE SEQUENCE [LARGE SCALE GENOMIC DNA]</scope>
    <source>
        <strain evidence="11 12">C33</strain>
    </source>
</reference>
<dbReference type="Gene3D" id="1.10.287.1260">
    <property type="match status" value="1"/>
</dbReference>
<evidence type="ECO:0000259" key="10">
    <source>
        <dbReference type="Pfam" id="PF21082"/>
    </source>
</evidence>
<evidence type="ECO:0000256" key="8">
    <source>
        <dbReference type="SAM" id="Phobius"/>
    </source>
</evidence>
<dbReference type="SUPFAM" id="SSF82861">
    <property type="entry name" value="Mechanosensitive channel protein MscS (YggB), transmembrane region"/>
    <property type="match status" value="1"/>
</dbReference>
<dbReference type="GO" id="GO:0008381">
    <property type="term" value="F:mechanosensitive monoatomic ion channel activity"/>
    <property type="evidence" value="ECO:0007669"/>
    <property type="project" value="UniProtKB-ARBA"/>
</dbReference>
<evidence type="ECO:0000259" key="9">
    <source>
        <dbReference type="Pfam" id="PF00924"/>
    </source>
</evidence>
<comment type="similarity">
    <text evidence="2">Belongs to the MscS (TC 1.A.23) family.</text>
</comment>
<dbReference type="Gene3D" id="2.30.30.60">
    <property type="match status" value="1"/>
</dbReference>
<dbReference type="PANTHER" id="PTHR30566">
    <property type="entry name" value="YNAI-RELATED MECHANOSENSITIVE ION CHANNEL"/>
    <property type="match status" value="1"/>
</dbReference>
<comment type="subcellular location">
    <subcellularLocation>
        <location evidence="1">Cell membrane</location>
        <topology evidence="1">Multi-pass membrane protein</topology>
    </subcellularLocation>
</comment>
<feature type="region of interest" description="Disordered" evidence="7">
    <location>
        <begin position="790"/>
        <end position="809"/>
    </location>
</feature>
<keyword evidence="12" id="KW-1185">Reference proteome</keyword>
<feature type="transmembrane region" description="Helical" evidence="8">
    <location>
        <begin position="459"/>
        <end position="481"/>
    </location>
</feature>
<comment type="caution">
    <text evidence="11">The sequence shown here is derived from an EMBL/GenBank/DDBJ whole genome shotgun (WGS) entry which is preliminary data.</text>
</comment>
<dbReference type="EMBL" id="JAAGSC010000044">
    <property type="protein sequence ID" value="NDY96953.1"/>
    <property type="molecule type" value="Genomic_DNA"/>
</dbReference>
<dbReference type="Pfam" id="PF21082">
    <property type="entry name" value="MS_channel_3rd"/>
    <property type="match status" value="1"/>
</dbReference>